<dbReference type="InterPro" id="IPR010499">
    <property type="entry name" value="AraC_E-bd"/>
</dbReference>
<dbReference type="CDD" id="cd14797">
    <property type="entry name" value="DUF302"/>
    <property type="match status" value="1"/>
</dbReference>
<reference evidence="2 3" key="1">
    <citation type="submission" date="2024-10" db="EMBL/GenBank/DDBJ databases">
        <title>The Natural Products Discovery Center: Release of the First 8490 Sequenced Strains for Exploring Actinobacteria Biosynthetic Diversity.</title>
        <authorList>
            <person name="Kalkreuter E."/>
            <person name="Kautsar S.A."/>
            <person name="Yang D."/>
            <person name="Bader C.D."/>
            <person name="Teijaro C.N."/>
            <person name="Fluegel L."/>
            <person name="Davis C.M."/>
            <person name="Simpson J.R."/>
            <person name="Lauterbach L."/>
            <person name="Steele A.D."/>
            <person name="Gui C."/>
            <person name="Meng S."/>
            <person name="Li G."/>
            <person name="Viehrig K."/>
            <person name="Ye F."/>
            <person name="Su P."/>
            <person name="Kiefer A.F."/>
            <person name="Nichols A."/>
            <person name="Cepeda A.J."/>
            <person name="Yan W."/>
            <person name="Fan B."/>
            <person name="Jiang Y."/>
            <person name="Adhikari A."/>
            <person name="Zheng C.-J."/>
            <person name="Schuster L."/>
            <person name="Cowan T.M."/>
            <person name="Smanski M.J."/>
            <person name="Chevrette M.G."/>
            <person name="De Carvalho L.P.S."/>
            <person name="Shen B."/>
        </authorList>
    </citation>
    <scope>NUCLEOTIDE SEQUENCE [LARGE SCALE GENOMIC DNA]</scope>
    <source>
        <strain evidence="2 3">NPDC002593</strain>
    </source>
</reference>
<dbReference type="InterPro" id="IPR029442">
    <property type="entry name" value="GyrI-like"/>
</dbReference>
<dbReference type="PANTHER" id="PTHR38342">
    <property type="entry name" value="SLR5037 PROTEIN"/>
    <property type="match status" value="1"/>
</dbReference>
<proteinExistence type="predicted"/>
<sequence>MEYRVNVCESTPQTMLRLSWELRPDQLGADIAAGMRELTATKDRIGLTACGAPTITYREDPDSDGSIEVAFGVPVDLGTSLGPWSPAEVVAEPGTLVARTCHRGGYDRLDTAYRVLDEWIRECGYRPAGPPTEVYLIGPEETNDPRRLVTEIRIPVTRSPVIAIHMDRPFDEAVEFTRQALARLGFEVVAETDLQALLRSRLGKHIEDHLVVHACHPPLTARVLGTDPEAAWLSSVLVVVRADGVRTLVEARDPTALPAAFTGTALAEIARELHDLLADALGTLRLSGTVR</sequence>
<dbReference type="Pfam" id="PF03625">
    <property type="entry name" value="DUF302"/>
    <property type="match status" value="1"/>
</dbReference>
<dbReference type="InterPro" id="IPR035923">
    <property type="entry name" value="TT1751-like_sf"/>
</dbReference>
<dbReference type="InterPro" id="IPR005180">
    <property type="entry name" value="DUF302"/>
</dbReference>
<name>A0ABW6RUQ3_9NOCA</name>
<feature type="domain" description="AraC effector-binding" evidence="1">
    <location>
        <begin position="1"/>
        <end position="157"/>
    </location>
</feature>
<dbReference type="SUPFAM" id="SSF103247">
    <property type="entry name" value="TT1751-like"/>
    <property type="match status" value="1"/>
</dbReference>
<comment type="caution">
    <text evidence="2">The sequence shown here is derived from an EMBL/GenBank/DDBJ whole genome shotgun (WGS) entry which is preliminary data.</text>
</comment>
<evidence type="ECO:0000259" key="1">
    <source>
        <dbReference type="SMART" id="SM00871"/>
    </source>
</evidence>
<dbReference type="Pfam" id="PF06445">
    <property type="entry name" value="GyrI-like"/>
    <property type="match status" value="1"/>
</dbReference>
<dbReference type="Gene3D" id="3.20.80.10">
    <property type="entry name" value="Regulatory factor, effector binding domain"/>
    <property type="match status" value="1"/>
</dbReference>
<dbReference type="InterPro" id="IPR011256">
    <property type="entry name" value="Reg_factor_effector_dom_sf"/>
</dbReference>
<keyword evidence="3" id="KW-1185">Reference proteome</keyword>
<dbReference type="RefSeq" id="WP_051194556.1">
    <property type="nucleotide sequence ID" value="NZ_JBIAQY010000002.1"/>
</dbReference>
<dbReference type="SMART" id="SM00871">
    <property type="entry name" value="AraC_E_bind"/>
    <property type="match status" value="1"/>
</dbReference>
<evidence type="ECO:0000313" key="3">
    <source>
        <dbReference type="Proteomes" id="UP001601992"/>
    </source>
</evidence>
<evidence type="ECO:0000313" key="2">
    <source>
        <dbReference type="EMBL" id="MFF3567738.1"/>
    </source>
</evidence>
<dbReference type="SUPFAM" id="SSF55136">
    <property type="entry name" value="Probable bacterial effector-binding domain"/>
    <property type="match status" value="1"/>
</dbReference>
<dbReference type="PANTHER" id="PTHR38342:SF1">
    <property type="entry name" value="SLR5037 PROTEIN"/>
    <property type="match status" value="1"/>
</dbReference>
<gene>
    <name evidence="2" type="ORF">ACFYXQ_08120</name>
</gene>
<protein>
    <submittedName>
        <fullName evidence="2">GyrI-like domain-containing protein</fullName>
    </submittedName>
</protein>
<accession>A0ABW6RUQ3</accession>
<dbReference type="Gene3D" id="3.30.310.70">
    <property type="entry name" value="TT1751-like domain"/>
    <property type="match status" value="1"/>
</dbReference>
<dbReference type="Proteomes" id="UP001601992">
    <property type="component" value="Unassembled WGS sequence"/>
</dbReference>
<dbReference type="EMBL" id="JBIAQY010000002">
    <property type="protein sequence ID" value="MFF3567738.1"/>
    <property type="molecule type" value="Genomic_DNA"/>
</dbReference>
<organism evidence="2 3">
    <name type="scientific">Nocardia jiangxiensis</name>
    <dbReference type="NCBI Taxonomy" id="282685"/>
    <lineage>
        <taxon>Bacteria</taxon>
        <taxon>Bacillati</taxon>
        <taxon>Actinomycetota</taxon>
        <taxon>Actinomycetes</taxon>
        <taxon>Mycobacteriales</taxon>
        <taxon>Nocardiaceae</taxon>
        <taxon>Nocardia</taxon>
    </lineage>
</organism>